<evidence type="ECO:0000313" key="3">
    <source>
        <dbReference type="Proteomes" id="UP000521943"/>
    </source>
</evidence>
<comment type="caution">
    <text evidence="2">The sequence shown here is derived from an EMBL/GenBank/DDBJ whole genome shotgun (WGS) entry which is preliminary data.</text>
</comment>
<gene>
    <name evidence="2" type="ORF">DFP72DRAFT_860761</name>
</gene>
<dbReference type="EMBL" id="JACGCI010000192">
    <property type="protein sequence ID" value="KAF6742240.1"/>
    <property type="molecule type" value="Genomic_DNA"/>
</dbReference>
<accession>A0A8H6H980</accession>
<organism evidence="2 3">
    <name type="scientific">Ephemerocybe angulata</name>
    <dbReference type="NCBI Taxonomy" id="980116"/>
    <lineage>
        <taxon>Eukaryota</taxon>
        <taxon>Fungi</taxon>
        <taxon>Dikarya</taxon>
        <taxon>Basidiomycota</taxon>
        <taxon>Agaricomycotina</taxon>
        <taxon>Agaricomycetes</taxon>
        <taxon>Agaricomycetidae</taxon>
        <taxon>Agaricales</taxon>
        <taxon>Agaricineae</taxon>
        <taxon>Psathyrellaceae</taxon>
        <taxon>Ephemerocybe</taxon>
    </lineage>
</organism>
<feature type="compositionally biased region" description="Basic and acidic residues" evidence="1">
    <location>
        <begin position="128"/>
        <end position="140"/>
    </location>
</feature>
<evidence type="ECO:0000256" key="1">
    <source>
        <dbReference type="SAM" id="MobiDB-lite"/>
    </source>
</evidence>
<feature type="region of interest" description="Disordered" evidence="1">
    <location>
        <begin position="559"/>
        <end position="591"/>
    </location>
</feature>
<sequence>MVYCTFIEVDSAPSTPKIADCDEQGLFPASSFLTTCPCHCTARQTDMICDRLHTTWCPMGRNSGFERTVRETYNLWIRARGERKGTSLLQKTVLHKNNMIPEKAQGIHNPHHHRSGFHTAMSAPENEDLGRARNTQKERGGPQAPSNQDSHRRRASSSSHDVHRRKCPMKGGWIASKRGTEISQSTCVPVEAGSEWMANRVSMNDDALFRSLTPSICLNGSSDDDAGLSNDRLAAIAMNMTTVGWMNVLIWEKLVLGPYRFTPTFPHNLTPPRFNGHPSTSASADRLNTQMNMITLEKSPRTGSWTWSITVRAAAGITTLGSSPALGGDLEPTIPVPTRRLLLFVFNSMHRISKQFAASGTRARLWLWLGLAKITLAVDVRGPQRVYRGSHDREPMYSMCKPNNPPREDVLGIASERRALPMPNYVCARWPLVIYQPPVASATIDCLAPALGQRKSFCDVRGLQIHWRECTLHLTHRNRYEYGDYKPDAHAYTGERPWRRYLGIGALGLLCKQGEPLDTLTEDRRLLGGRRRCFTRMTAQVQLTGDPVYFYPPLARTSIPAPTVSRNSPTNNPSQPERRTASSTVDASRKRENMTTKLCVGETGYGERDLESRGATNAARNGLEVLEVGIDGQGAGGRLWISMGNRTEVFVGVQSDADLSYSPLLLLIVV</sequence>
<dbReference type="Proteomes" id="UP000521943">
    <property type="component" value="Unassembled WGS sequence"/>
</dbReference>
<feature type="compositionally biased region" description="Polar residues" evidence="1">
    <location>
        <begin position="564"/>
        <end position="586"/>
    </location>
</feature>
<protein>
    <submittedName>
        <fullName evidence="2">Uncharacterized protein</fullName>
    </submittedName>
</protein>
<proteinExistence type="predicted"/>
<feature type="region of interest" description="Disordered" evidence="1">
    <location>
        <begin position="104"/>
        <end position="171"/>
    </location>
</feature>
<evidence type="ECO:0000313" key="2">
    <source>
        <dbReference type="EMBL" id="KAF6742240.1"/>
    </source>
</evidence>
<reference evidence="2 3" key="1">
    <citation type="submission" date="2020-07" db="EMBL/GenBank/DDBJ databases">
        <title>Comparative genomics of pyrophilous fungi reveals a link between fire events and developmental genes.</title>
        <authorList>
            <consortium name="DOE Joint Genome Institute"/>
            <person name="Steindorff A.S."/>
            <person name="Carver A."/>
            <person name="Calhoun S."/>
            <person name="Stillman K."/>
            <person name="Liu H."/>
            <person name="Lipzen A."/>
            <person name="Pangilinan J."/>
            <person name="Labutti K."/>
            <person name="Bruns T.D."/>
            <person name="Grigoriev I.V."/>
        </authorList>
    </citation>
    <scope>NUCLEOTIDE SEQUENCE [LARGE SCALE GENOMIC DNA]</scope>
    <source>
        <strain evidence="2 3">CBS 144469</strain>
    </source>
</reference>
<name>A0A8H6H980_9AGAR</name>
<keyword evidence="3" id="KW-1185">Reference proteome</keyword>
<dbReference type="AlphaFoldDB" id="A0A8H6H980"/>